<comment type="similarity">
    <text evidence="2">Belongs to the AGR family.</text>
</comment>
<evidence type="ECO:0000313" key="5">
    <source>
        <dbReference type="RefSeq" id="XP_032807568.1"/>
    </source>
</evidence>
<dbReference type="FunFam" id="3.40.30.10:FF:000036">
    <property type="entry name" value="anterior gradient protein 2 homolog"/>
    <property type="match status" value="1"/>
</dbReference>
<dbReference type="InterPro" id="IPR036249">
    <property type="entry name" value="Thioredoxin-like_sf"/>
</dbReference>
<dbReference type="PANTHER" id="PTHR15337:SF5">
    <property type="entry name" value="ANTERIOR GRADIENT PROTEIN 3"/>
    <property type="match status" value="1"/>
</dbReference>
<feature type="signal peptide" evidence="3">
    <location>
        <begin position="1"/>
        <end position="24"/>
    </location>
</feature>
<dbReference type="Proteomes" id="UP001318040">
    <property type="component" value="Chromosome 10"/>
</dbReference>
<dbReference type="Pfam" id="PF13899">
    <property type="entry name" value="Thioredoxin_7"/>
    <property type="match status" value="1"/>
</dbReference>
<accession>A0AAJ7SXP8</accession>
<keyword evidence="4" id="KW-1185">Reference proteome</keyword>
<dbReference type="InterPro" id="IPR051099">
    <property type="entry name" value="AGR/TXD"/>
</dbReference>
<gene>
    <name evidence="5" type="primary">LOC116941071</name>
</gene>
<evidence type="ECO:0000256" key="2">
    <source>
        <dbReference type="ARBA" id="ARBA00038124"/>
    </source>
</evidence>
<name>A0AAJ7SXP8_PETMA</name>
<dbReference type="SUPFAM" id="SSF52833">
    <property type="entry name" value="Thioredoxin-like"/>
    <property type="match status" value="1"/>
</dbReference>
<dbReference type="GO" id="GO:0005783">
    <property type="term" value="C:endoplasmic reticulum"/>
    <property type="evidence" value="ECO:0007669"/>
    <property type="project" value="TreeGrafter"/>
</dbReference>
<protein>
    <submittedName>
        <fullName evidence="5">Anterior gradient protein 3-like</fullName>
    </submittedName>
</protein>
<keyword evidence="1 3" id="KW-0732">Signal</keyword>
<sequence length="194" mass="21067">MTTSARLLLAALVATALVASGGAARQVAGVRKDAKGASVGKGGDFGRADEAADRVSRPFKSLDGGWGDSIPWVQTYEEGLKMAAEQGKPLMVIHWSEACPYCIALREAFKNHGEVQRMAAEDFVSVNLQTETLDQNLAPDGRYVPRIMFVDPSMTVRADIGSGYRNSLYAYHSDEVFRLVDAMKKAKVPLKTEL</sequence>
<organism evidence="4 5">
    <name type="scientific">Petromyzon marinus</name>
    <name type="common">Sea lamprey</name>
    <dbReference type="NCBI Taxonomy" id="7757"/>
    <lineage>
        <taxon>Eukaryota</taxon>
        <taxon>Metazoa</taxon>
        <taxon>Chordata</taxon>
        <taxon>Craniata</taxon>
        <taxon>Vertebrata</taxon>
        <taxon>Cyclostomata</taxon>
        <taxon>Hyperoartia</taxon>
        <taxon>Petromyzontiformes</taxon>
        <taxon>Petromyzontidae</taxon>
        <taxon>Petromyzon</taxon>
    </lineage>
</organism>
<evidence type="ECO:0000313" key="4">
    <source>
        <dbReference type="Proteomes" id="UP001318040"/>
    </source>
</evidence>
<dbReference type="PANTHER" id="PTHR15337">
    <property type="entry name" value="ANTERIOR GRADIENT PROTEIN-RELATED"/>
    <property type="match status" value="1"/>
</dbReference>
<reference evidence="5" key="1">
    <citation type="submission" date="2025-08" db="UniProtKB">
        <authorList>
            <consortium name="RefSeq"/>
        </authorList>
    </citation>
    <scope>IDENTIFICATION</scope>
    <source>
        <tissue evidence="5">Sperm</tissue>
    </source>
</reference>
<dbReference type="Gene3D" id="3.40.30.10">
    <property type="entry name" value="Glutaredoxin"/>
    <property type="match status" value="1"/>
</dbReference>
<feature type="chain" id="PRO_5042597164" evidence="3">
    <location>
        <begin position="25"/>
        <end position="194"/>
    </location>
</feature>
<evidence type="ECO:0000256" key="1">
    <source>
        <dbReference type="ARBA" id="ARBA00022729"/>
    </source>
</evidence>
<dbReference type="RefSeq" id="XP_032807568.1">
    <property type="nucleotide sequence ID" value="XM_032951677.1"/>
</dbReference>
<dbReference type="KEGG" id="pmrn:116941071"/>
<evidence type="ECO:0000256" key="3">
    <source>
        <dbReference type="SAM" id="SignalP"/>
    </source>
</evidence>
<dbReference type="AlphaFoldDB" id="A0AAJ7SXP8"/>
<proteinExistence type="inferred from homology"/>